<dbReference type="GeneID" id="20316207"/>
<proteinExistence type="predicted"/>
<dbReference type="AlphaFoldDB" id="A0A075A0L8"/>
<evidence type="ECO:0000313" key="2">
    <source>
        <dbReference type="EMBL" id="KER31787.1"/>
    </source>
</evidence>
<keyword evidence="3" id="KW-1185">Reference proteome</keyword>
<dbReference type="EMBL" id="KL596641">
    <property type="protein sequence ID" value="KER31787.1"/>
    <property type="molecule type" value="Genomic_DNA"/>
</dbReference>
<dbReference type="OrthoDB" id="5062908at2759"/>
<evidence type="ECO:0000256" key="1">
    <source>
        <dbReference type="SAM" id="MobiDB-lite"/>
    </source>
</evidence>
<dbReference type="CTD" id="20316207"/>
<gene>
    <name evidence="2" type="ORF">T265_02019</name>
</gene>
<feature type="compositionally biased region" description="Basic and acidic residues" evidence="1">
    <location>
        <begin position="81"/>
        <end position="97"/>
    </location>
</feature>
<reference evidence="2 3" key="1">
    <citation type="submission" date="2013-11" db="EMBL/GenBank/DDBJ databases">
        <title>Opisthorchis viverrini - life in the bile duct.</title>
        <authorList>
            <person name="Young N.D."/>
            <person name="Nagarajan N."/>
            <person name="Lin S.J."/>
            <person name="Korhonen P.K."/>
            <person name="Jex A.R."/>
            <person name="Hall R.S."/>
            <person name="Safavi-Hemami H."/>
            <person name="Kaewkong W."/>
            <person name="Bertrand D."/>
            <person name="Gao S."/>
            <person name="Seet Q."/>
            <person name="Wongkham S."/>
            <person name="Teh B.T."/>
            <person name="Wongkham C."/>
            <person name="Intapan P.M."/>
            <person name="Maleewong W."/>
            <person name="Yang X."/>
            <person name="Hu M."/>
            <person name="Wang Z."/>
            <person name="Hofmann A."/>
            <person name="Sternberg P.W."/>
            <person name="Tan P."/>
            <person name="Wang J."/>
            <person name="Gasser R.B."/>
        </authorList>
    </citation>
    <scope>NUCLEOTIDE SEQUENCE [LARGE SCALE GENOMIC DNA]</scope>
</reference>
<accession>A0A075A0L8</accession>
<dbReference type="RefSeq" id="XP_009164431.1">
    <property type="nucleotide sequence ID" value="XM_009166167.1"/>
</dbReference>
<sequence>MSTYSHVRTDTTIFSNFCGRILKQWLRHFHPSISTSEEHLALFTLQMKKKDNRPTMASFGCLATRPPEGSTRVGILPVRPSLDRGSREAEVRFEPRPFRALTTEPSSPQRSGKFHQNKPMGIYTPKECYCSITVRAK</sequence>
<protein>
    <submittedName>
        <fullName evidence="2">Uncharacterized protein</fullName>
    </submittedName>
</protein>
<dbReference type="KEGG" id="ovi:T265_02019"/>
<feature type="region of interest" description="Disordered" evidence="1">
    <location>
        <begin position="67"/>
        <end position="118"/>
    </location>
</feature>
<evidence type="ECO:0000313" key="3">
    <source>
        <dbReference type="Proteomes" id="UP000054324"/>
    </source>
</evidence>
<organism evidence="2 3">
    <name type="scientific">Opisthorchis viverrini</name>
    <name type="common">Southeast Asian liver fluke</name>
    <dbReference type="NCBI Taxonomy" id="6198"/>
    <lineage>
        <taxon>Eukaryota</taxon>
        <taxon>Metazoa</taxon>
        <taxon>Spiralia</taxon>
        <taxon>Lophotrochozoa</taxon>
        <taxon>Platyhelminthes</taxon>
        <taxon>Trematoda</taxon>
        <taxon>Digenea</taxon>
        <taxon>Opisthorchiida</taxon>
        <taxon>Opisthorchiata</taxon>
        <taxon>Opisthorchiidae</taxon>
        <taxon>Opisthorchis</taxon>
    </lineage>
</organism>
<dbReference type="Proteomes" id="UP000054324">
    <property type="component" value="Unassembled WGS sequence"/>
</dbReference>
<name>A0A075A0L8_OPIVI</name>